<gene>
    <name evidence="5" type="ORF">J2S57_006067</name>
</gene>
<dbReference type="PANTHER" id="PTHR46847:SF1">
    <property type="entry name" value="D-ALLOSE-BINDING PERIPLASMIC PROTEIN-RELATED"/>
    <property type="match status" value="1"/>
</dbReference>
<dbReference type="EMBL" id="JAUSQZ010000001">
    <property type="protein sequence ID" value="MDP9830318.1"/>
    <property type="molecule type" value="Genomic_DNA"/>
</dbReference>
<dbReference type="PANTHER" id="PTHR46847">
    <property type="entry name" value="D-ALLOSE-BINDING PERIPLASMIC PROTEIN-RELATED"/>
    <property type="match status" value="1"/>
</dbReference>
<keyword evidence="6" id="KW-1185">Reference proteome</keyword>
<evidence type="ECO:0000256" key="2">
    <source>
        <dbReference type="ARBA" id="ARBA00007639"/>
    </source>
</evidence>
<keyword evidence="3" id="KW-0732">Signal</keyword>
<dbReference type="Gene3D" id="3.40.50.2300">
    <property type="match status" value="2"/>
</dbReference>
<dbReference type="Proteomes" id="UP001235712">
    <property type="component" value="Unassembled WGS sequence"/>
</dbReference>
<name>A0ABT9PC94_9ACTN</name>
<dbReference type="RefSeq" id="WP_307249358.1">
    <property type="nucleotide sequence ID" value="NZ_JAUSQZ010000001.1"/>
</dbReference>
<proteinExistence type="inferred from homology"/>
<comment type="similarity">
    <text evidence="2">Belongs to the bacterial solute-binding protein 2 family.</text>
</comment>
<evidence type="ECO:0000256" key="1">
    <source>
        <dbReference type="ARBA" id="ARBA00004196"/>
    </source>
</evidence>
<dbReference type="Pfam" id="PF13407">
    <property type="entry name" value="Peripla_BP_4"/>
    <property type="match status" value="1"/>
</dbReference>
<dbReference type="InterPro" id="IPR025997">
    <property type="entry name" value="SBP_2_dom"/>
</dbReference>
<accession>A0ABT9PC94</accession>
<dbReference type="InterPro" id="IPR028082">
    <property type="entry name" value="Peripla_BP_I"/>
</dbReference>
<sequence>MSALALTACTKAGSADGAAVVDTSKVPAAVTEAVNVSKELPVFEAPGEAIDISSLKGKKVFEIPSVPAPFIQGITSAMKGVAAETGIDYTVFENQGQVSQWVQGMDQAIRAKSDLIILSGSPDPRALQPQLQEAEDAGIPVLIVHFHDDGSVAPPECEGCNGAVKGIVTAPFNVAGEAAANWIIQDSGAAANVLLVGGSDVLPSKGTAEAMGAVFDKDCADCKHQIINIPVADWGNKTQSEVQSALQKDPTIDYVYLLYDAMVAGAVPAVETLGKAGQVKIASYNGSPYALDFIRDGDVVAMNVGEDTTAIGYAGMDQAFRILLGEPTVKTSTPIRVWDDSNVSEAGEPAKSGVGYGDAYADGYRALWGMDN</sequence>
<organism evidence="5 6">
    <name type="scientific">Kineosporia succinea</name>
    <dbReference type="NCBI Taxonomy" id="84632"/>
    <lineage>
        <taxon>Bacteria</taxon>
        <taxon>Bacillati</taxon>
        <taxon>Actinomycetota</taxon>
        <taxon>Actinomycetes</taxon>
        <taxon>Kineosporiales</taxon>
        <taxon>Kineosporiaceae</taxon>
        <taxon>Kineosporia</taxon>
    </lineage>
</organism>
<dbReference type="SUPFAM" id="SSF53822">
    <property type="entry name" value="Periplasmic binding protein-like I"/>
    <property type="match status" value="1"/>
</dbReference>
<protein>
    <submittedName>
        <fullName evidence="5">Ribose transport system substrate-binding protein</fullName>
    </submittedName>
</protein>
<comment type="caution">
    <text evidence="5">The sequence shown here is derived from an EMBL/GenBank/DDBJ whole genome shotgun (WGS) entry which is preliminary data.</text>
</comment>
<feature type="domain" description="Periplasmic binding protein" evidence="4">
    <location>
        <begin position="64"/>
        <end position="326"/>
    </location>
</feature>
<evidence type="ECO:0000256" key="3">
    <source>
        <dbReference type="ARBA" id="ARBA00022729"/>
    </source>
</evidence>
<comment type="subcellular location">
    <subcellularLocation>
        <location evidence="1">Cell envelope</location>
    </subcellularLocation>
</comment>
<reference evidence="5 6" key="1">
    <citation type="submission" date="2023-07" db="EMBL/GenBank/DDBJ databases">
        <title>Sequencing the genomes of 1000 actinobacteria strains.</title>
        <authorList>
            <person name="Klenk H.-P."/>
        </authorList>
    </citation>
    <scope>NUCLEOTIDE SEQUENCE [LARGE SCALE GENOMIC DNA]</scope>
    <source>
        <strain evidence="5 6">DSM 44388</strain>
    </source>
</reference>
<evidence type="ECO:0000259" key="4">
    <source>
        <dbReference type="Pfam" id="PF13407"/>
    </source>
</evidence>
<dbReference type="CDD" id="cd01536">
    <property type="entry name" value="PBP1_ABC_sugar_binding-like"/>
    <property type="match status" value="1"/>
</dbReference>
<evidence type="ECO:0000313" key="5">
    <source>
        <dbReference type="EMBL" id="MDP9830318.1"/>
    </source>
</evidence>
<evidence type="ECO:0000313" key="6">
    <source>
        <dbReference type="Proteomes" id="UP001235712"/>
    </source>
</evidence>